<comment type="similarity">
    <text evidence="2 6">Belongs to the FKBP-type PPIase family.</text>
</comment>
<dbReference type="EMBL" id="WVIE01000003">
    <property type="protein sequence ID" value="NDJ16297.1"/>
    <property type="molecule type" value="Genomic_DNA"/>
</dbReference>
<dbReference type="InterPro" id="IPR001179">
    <property type="entry name" value="PPIase_FKBP_dom"/>
</dbReference>
<name>A0A8J7YX83_9CYAN</name>
<evidence type="ECO:0000259" key="7">
    <source>
        <dbReference type="PROSITE" id="PS50059"/>
    </source>
</evidence>
<protein>
    <recommendedName>
        <fullName evidence="6">Peptidyl-prolyl cis-trans isomerase</fullName>
        <ecNumber evidence="6">5.2.1.8</ecNumber>
    </recommendedName>
</protein>
<keyword evidence="3 5" id="KW-0697">Rotamase</keyword>
<evidence type="ECO:0000256" key="6">
    <source>
        <dbReference type="RuleBase" id="RU003915"/>
    </source>
</evidence>
<comment type="caution">
    <text evidence="8">The sequence shown here is derived from an EMBL/GenBank/DDBJ whole genome shotgun (WGS) entry which is preliminary data.</text>
</comment>
<feature type="domain" description="PPIase FKBP-type" evidence="7">
    <location>
        <begin position="87"/>
        <end position="174"/>
    </location>
</feature>
<dbReference type="Proteomes" id="UP000646053">
    <property type="component" value="Unassembled WGS sequence"/>
</dbReference>
<dbReference type="AlphaFoldDB" id="A0A8J7YX83"/>
<evidence type="ECO:0000256" key="1">
    <source>
        <dbReference type="ARBA" id="ARBA00000971"/>
    </source>
</evidence>
<keyword evidence="9" id="KW-1185">Reference proteome</keyword>
<comment type="catalytic activity">
    <reaction evidence="1 5 6">
        <text>[protein]-peptidylproline (omega=180) = [protein]-peptidylproline (omega=0)</text>
        <dbReference type="Rhea" id="RHEA:16237"/>
        <dbReference type="Rhea" id="RHEA-COMP:10747"/>
        <dbReference type="Rhea" id="RHEA-COMP:10748"/>
        <dbReference type="ChEBI" id="CHEBI:83833"/>
        <dbReference type="ChEBI" id="CHEBI:83834"/>
        <dbReference type="EC" id="5.2.1.8"/>
    </reaction>
</comment>
<reference evidence="8" key="1">
    <citation type="submission" date="2019-12" db="EMBL/GenBank/DDBJ databases">
        <title>High-Quality draft genome sequences of three cyanobacteria isolated from the limestone walls of the Old Cathedral of Coimbra.</title>
        <authorList>
            <person name="Tiago I."/>
            <person name="Soares F."/>
            <person name="Portugal A."/>
        </authorList>
    </citation>
    <scope>NUCLEOTIDE SEQUENCE</scope>
    <source>
        <strain evidence="8">A</strain>
    </source>
</reference>
<evidence type="ECO:0000256" key="5">
    <source>
        <dbReference type="PROSITE-ProRule" id="PRU00277"/>
    </source>
</evidence>
<dbReference type="FunFam" id="3.10.50.40:FF:000006">
    <property type="entry name" value="Peptidyl-prolyl cis-trans isomerase"/>
    <property type="match status" value="1"/>
</dbReference>
<gene>
    <name evidence="8" type="ORF">GS601_03155</name>
</gene>
<dbReference type="PANTHER" id="PTHR43811:SF19">
    <property type="entry name" value="39 KDA FK506-BINDING NUCLEAR PROTEIN"/>
    <property type="match status" value="1"/>
</dbReference>
<dbReference type="GO" id="GO:0003755">
    <property type="term" value="F:peptidyl-prolyl cis-trans isomerase activity"/>
    <property type="evidence" value="ECO:0007669"/>
    <property type="project" value="UniProtKB-UniRule"/>
</dbReference>
<dbReference type="SUPFAM" id="SSF54534">
    <property type="entry name" value="FKBP-like"/>
    <property type="match status" value="1"/>
</dbReference>
<evidence type="ECO:0000256" key="4">
    <source>
        <dbReference type="ARBA" id="ARBA00023235"/>
    </source>
</evidence>
<dbReference type="PROSITE" id="PS50059">
    <property type="entry name" value="FKBP_PPIASE"/>
    <property type="match status" value="1"/>
</dbReference>
<organism evidence="8 9">
    <name type="scientific">Myxacorys almedinensis A</name>
    <dbReference type="NCBI Taxonomy" id="2690445"/>
    <lineage>
        <taxon>Bacteria</taxon>
        <taxon>Bacillati</taxon>
        <taxon>Cyanobacteriota</taxon>
        <taxon>Cyanophyceae</taxon>
        <taxon>Leptolyngbyales</taxon>
        <taxon>Leptolyngbyaceae</taxon>
        <taxon>Myxacorys</taxon>
        <taxon>Myxacorys almedinensis</taxon>
    </lineage>
</organism>
<dbReference type="Pfam" id="PF00254">
    <property type="entry name" value="FKBP_C"/>
    <property type="match status" value="1"/>
</dbReference>
<keyword evidence="4 5" id="KW-0413">Isomerase</keyword>
<evidence type="ECO:0000256" key="2">
    <source>
        <dbReference type="ARBA" id="ARBA00006577"/>
    </source>
</evidence>
<accession>A0A8J7YX83</accession>
<evidence type="ECO:0000313" key="9">
    <source>
        <dbReference type="Proteomes" id="UP000646053"/>
    </source>
</evidence>
<dbReference type="RefSeq" id="WP_162421822.1">
    <property type="nucleotide sequence ID" value="NZ_WVIE01000003.1"/>
</dbReference>
<dbReference type="InterPro" id="IPR046357">
    <property type="entry name" value="PPIase_dom_sf"/>
</dbReference>
<sequence>MREILISLGVMLACCVVLLVAQLTNRSAAIASPLPTTEPITMVAQAADLKPIAAPTEPIEEKTPVTTDSGLQYTDLVEGTGASPTKGQKVTVHYTGTLEDGTKFDSSRDRGQPFDFKIGVGQVIKGWDEGVSSMKVGGRRQLVIPPELGYGSRGIGPIPPNATLLFDVELLNVS</sequence>
<dbReference type="Gene3D" id="3.10.50.40">
    <property type="match status" value="1"/>
</dbReference>
<dbReference type="EC" id="5.2.1.8" evidence="6"/>
<proteinExistence type="inferred from homology"/>
<evidence type="ECO:0000313" key="8">
    <source>
        <dbReference type="EMBL" id="NDJ16297.1"/>
    </source>
</evidence>
<evidence type="ECO:0000256" key="3">
    <source>
        <dbReference type="ARBA" id="ARBA00023110"/>
    </source>
</evidence>
<dbReference type="PANTHER" id="PTHR43811">
    <property type="entry name" value="FKBP-TYPE PEPTIDYL-PROLYL CIS-TRANS ISOMERASE FKPA"/>
    <property type="match status" value="1"/>
</dbReference>